<evidence type="ECO:0000313" key="2">
    <source>
        <dbReference type="EMBL" id="KKA17766.1"/>
    </source>
</evidence>
<evidence type="ECO:0000313" key="3">
    <source>
        <dbReference type="Proteomes" id="UP000053958"/>
    </source>
</evidence>
<dbReference type="PANTHER" id="PTHR37544:SF3">
    <property type="entry name" value="SPRAY"/>
    <property type="match status" value="1"/>
</dbReference>
<comment type="caution">
    <text evidence="2">The sequence shown here is derived from an EMBL/GenBank/DDBJ whole genome shotgun (WGS) entry which is preliminary data.</text>
</comment>
<sequence length="507" mass="56295">MGIRYSQIQSTEKSTYVSDQWASGPTWRPTSLSPIVLILVISFTITLMVILAVLQSKSTRDGGILFAESIDDLPAGYIFLENYLPTIIAVLFTTVWNWIDLDVKRLEPWYRLSQESGAVGGDSVLLDYPAEFLAFVPLQSLKRKQWTVFCTALILVILSWVVTPLQSGIFTVRTIQKSETLPMLSSPGLVSLEEQASTLTMNFVNEGYDVAWLNMNMPPFTTRSYALAPFLPSYDRQVIGTNRTFTGNTVLYQTDLDCQLADSVTRSTKGINSTLLTFDDGHGCVARNLLEYYFTTRAGYNGYYIGYYGDGSLDSDAYADSTPSLQAAGCNASSLHEFIAIWDRDPSLVAMFCWTKYYTQDVEATISLPDNTVQTVRPISERRELSEQTFNYTRFEQIIVTQSMPQQSQGPSNASSPQTPIPEQYDISDLAVIEQTSRLQALNTTSFSMLTPFALGLSGLSPQDLLIPSNLQSAFQDAHRVLFALAMHSIMKDPVAVGPNVTGVFEA</sequence>
<reference evidence="2 3" key="1">
    <citation type="submission" date="2015-04" db="EMBL/GenBank/DDBJ databases">
        <authorList>
            <person name="Heijne W.H."/>
            <person name="Fedorova N.D."/>
            <person name="Nierman W.C."/>
            <person name="Vollebregt A.W."/>
            <person name="Zhao Z."/>
            <person name="Wu L."/>
            <person name="Kumar M."/>
            <person name="Stam H."/>
            <person name="van den Berg M.A."/>
            <person name="Pel H.J."/>
        </authorList>
    </citation>
    <scope>NUCLEOTIDE SEQUENCE [LARGE SCALE GENOMIC DNA]</scope>
    <source>
        <strain evidence="2 3">CBS 393.64</strain>
    </source>
</reference>
<feature type="transmembrane region" description="Helical" evidence="1">
    <location>
        <begin position="75"/>
        <end position="99"/>
    </location>
</feature>
<dbReference type="PANTHER" id="PTHR37544">
    <property type="entry name" value="SPRAY-RELATED"/>
    <property type="match status" value="1"/>
</dbReference>
<name>A0A0F4YIR9_RASE3</name>
<dbReference type="EMBL" id="LASV01000561">
    <property type="protein sequence ID" value="KKA17766.1"/>
    <property type="molecule type" value="Genomic_DNA"/>
</dbReference>
<dbReference type="RefSeq" id="XP_013324378.1">
    <property type="nucleotide sequence ID" value="XM_013468924.1"/>
</dbReference>
<dbReference type="AlphaFoldDB" id="A0A0F4YIR9"/>
<keyword evidence="1" id="KW-1133">Transmembrane helix</keyword>
<dbReference type="InterPro" id="IPR021840">
    <property type="entry name" value="DUF3433"/>
</dbReference>
<proteinExistence type="predicted"/>
<keyword evidence="3" id="KW-1185">Reference proteome</keyword>
<dbReference type="STRING" id="1408163.A0A0F4YIR9"/>
<dbReference type="Pfam" id="PF11915">
    <property type="entry name" value="DUF3433"/>
    <property type="match status" value="1"/>
</dbReference>
<protein>
    <submittedName>
        <fullName evidence="2">Uncharacterized protein</fullName>
    </submittedName>
</protein>
<feature type="transmembrane region" description="Helical" evidence="1">
    <location>
        <begin position="35"/>
        <end position="54"/>
    </location>
</feature>
<keyword evidence="1" id="KW-0472">Membrane</keyword>
<feature type="transmembrane region" description="Helical" evidence="1">
    <location>
        <begin position="146"/>
        <end position="165"/>
    </location>
</feature>
<keyword evidence="1" id="KW-0812">Transmembrane</keyword>
<dbReference type="GeneID" id="25320556"/>
<dbReference type="Proteomes" id="UP000053958">
    <property type="component" value="Unassembled WGS sequence"/>
</dbReference>
<gene>
    <name evidence="2" type="ORF">T310_8296</name>
</gene>
<evidence type="ECO:0000256" key="1">
    <source>
        <dbReference type="SAM" id="Phobius"/>
    </source>
</evidence>
<dbReference type="OrthoDB" id="3248909at2759"/>
<organism evidence="2 3">
    <name type="scientific">Rasamsonia emersonii (strain ATCC 16479 / CBS 393.64 / IMI 116815)</name>
    <dbReference type="NCBI Taxonomy" id="1408163"/>
    <lineage>
        <taxon>Eukaryota</taxon>
        <taxon>Fungi</taxon>
        <taxon>Dikarya</taxon>
        <taxon>Ascomycota</taxon>
        <taxon>Pezizomycotina</taxon>
        <taxon>Eurotiomycetes</taxon>
        <taxon>Eurotiomycetidae</taxon>
        <taxon>Eurotiales</taxon>
        <taxon>Trichocomaceae</taxon>
        <taxon>Rasamsonia</taxon>
    </lineage>
</organism>
<feature type="non-terminal residue" evidence="2">
    <location>
        <position position="507"/>
    </location>
</feature>
<accession>A0A0F4YIR9</accession>